<organismHost>
    <name type="scientific">Homo sapiens</name>
    <name type="common">Human</name>
    <dbReference type="NCBI Taxonomy" id="9606"/>
</organismHost>
<reference evidence="2" key="1">
    <citation type="journal article" date="2018" name="J. Virol.">
        <title>Copy number heterogeneity, large origin tandem repeats, and interspecies recombination in HHV-6A and HHV-6B reference strains.</title>
        <authorList>
            <person name="Greninger A.L."/>
            <person name="Roychoudhury P."/>
            <person name="Makhsous N."/>
            <person name="Hanson D."/>
            <person name="Chase J."/>
            <person name="Krueger G."/>
            <person name="Xie H."/>
            <person name="Huang M.-L."/>
            <person name="Saunders L."/>
            <person name="Ablashi D."/>
            <person name="Koelle D.M."/>
            <person name="Cook L."/>
            <person name="Jerome K.R."/>
        </authorList>
    </citation>
    <scope>NUCLEOTIDE SEQUENCE</scope>
    <source>
        <strain evidence="2">HST-MT4</strain>
    </source>
</reference>
<organism evidence="2">
    <name type="scientific">Human herpesvirus 6B</name>
    <name type="common">HHV-6 variant B</name>
    <name type="synonym">Human B lymphotropic virus</name>
    <dbReference type="NCBI Taxonomy" id="32604"/>
    <lineage>
        <taxon>Viruses</taxon>
        <taxon>Duplodnaviria</taxon>
        <taxon>Heunggongvirae</taxon>
        <taxon>Peploviricota</taxon>
        <taxon>Herviviricetes</taxon>
        <taxon>Herpesvirales</taxon>
        <taxon>Orthoherpesviridae</taxon>
        <taxon>Betaherpesvirinae</taxon>
        <taxon>Roseolovirus</taxon>
        <taxon>Roseolovirus humanbeta6b</taxon>
    </lineage>
</organism>
<protein>
    <submittedName>
        <fullName evidence="2">Uncharacterized protein</fullName>
    </submittedName>
</protein>
<dbReference type="EMBL" id="MF994824">
    <property type="protein sequence ID" value="AVI08678.1"/>
    <property type="molecule type" value="Genomic_DNA"/>
</dbReference>
<evidence type="ECO:0000256" key="1">
    <source>
        <dbReference type="SAM" id="MobiDB-lite"/>
    </source>
</evidence>
<dbReference type="EMBL" id="MF994824">
    <property type="protein sequence ID" value="AVI08795.1"/>
    <property type="molecule type" value="Genomic_DNA"/>
</dbReference>
<accession>A0A2L2QCM5</accession>
<proteinExistence type="predicted"/>
<name>A0A2L2QCM5_HHV6H</name>
<evidence type="ECO:0000313" key="2">
    <source>
        <dbReference type="EMBL" id="AVI08795.1"/>
    </source>
</evidence>
<feature type="region of interest" description="Disordered" evidence="1">
    <location>
        <begin position="1"/>
        <end position="26"/>
    </location>
</feature>
<sequence length="60" mass="6870">MVKSVTRVTVSRQRLPRPPASQTTHGVSSRHCFFFFVFIGNAVYVNSPQRYFPLRTVQAV</sequence>
<feature type="compositionally biased region" description="Polar residues" evidence="1">
    <location>
        <begin position="1"/>
        <end position="12"/>
    </location>
</feature>